<accession>A0AAV0G5D9</accession>
<keyword evidence="2" id="KW-1185">Reference proteome</keyword>
<proteinExistence type="predicted"/>
<sequence length="462" mass="50721">MVWFWPVIGGGRDNCLPLVTAIRILIAAALSATMSCFFSCFRVASRDDSPTPDGSHYPSISSHATAVPCNWSQFSSLFIFDEKENQHGVEAREKVKHDKVIPAHDLDITELKDQAKFLKACGALLDIPFDIKIFSKDCGDSSSSDVPFDNHNLVLQPHQPVTPSKIHDEFAEGSVSATALTPISSCRNDGEKSIEINANQSDGYINPLVSPATLPSSTRINKSVRFEVDSYPSVSAKAFSSKFGRLKSHFSPFPTPLKLTDDMQTPGTIFPARANSMANGKVSNVRYQYVVSTRNLADKESQMKELVDNGSTSNENSTSMEINLNSGIDREITTSKKELKLETSQPSWQKPPFNQEDNNDLHSGGIVRLSGTPGDGSPILGMVSSAHWYDNDTSNVSPEWQGINGIPNTTTKYNEDQKITWHSTPFEERLEKALYDETLVLRRKQLSGGGGQPISLSENEGS</sequence>
<protein>
    <recommendedName>
        <fullName evidence="3">Protein JASON-like</fullName>
    </recommendedName>
</protein>
<dbReference type="AlphaFoldDB" id="A0AAV0G5D9"/>
<dbReference type="GO" id="GO:0007142">
    <property type="term" value="P:male meiosis II"/>
    <property type="evidence" value="ECO:0007669"/>
    <property type="project" value="InterPro"/>
</dbReference>
<dbReference type="InterPro" id="IPR039300">
    <property type="entry name" value="JASON"/>
</dbReference>
<dbReference type="EMBL" id="CAMAPF010001044">
    <property type="protein sequence ID" value="CAH9142774.1"/>
    <property type="molecule type" value="Genomic_DNA"/>
</dbReference>
<dbReference type="PANTHER" id="PTHR33318">
    <property type="entry name" value="ASPARTYL/GLUTAMYL-TRNA(ASN/GLN) AMIDOTRANSFERASE SUBUNIT"/>
    <property type="match status" value="1"/>
</dbReference>
<dbReference type="PANTHER" id="PTHR33318:SF7">
    <property type="entry name" value="PROTEIN JASON"/>
    <property type="match status" value="1"/>
</dbReference>
<organism evidence="1 2">
    <name type="scientific">Cuscuta epithymum</name>
    <dbReference type="NCBI Taxonomy" id="186058"/>
    <lineage>
        <taxon>Eukaryota</taxon>
        <taxon>Viridiplantae</taxon>
        <taxon>Streptophyta</taxon>
        <taxon>Embryophyta</taxon>
        <taxon>Tracheophyta</taxon>
        <taxon>Spermatophyta</taxon>
        <taxon>Magnoliopsida</taxon>
        <taxon>eudicotyledons</taxon>
        <taxon>Gunneridae</taxon>
        <taxon>Pentapetalae</taxon>
        <taxon>asterids</taxon>
        <taxon>lamiids</taxon>
        <taxon>Solanales</taxon>
        <taxon>Convolvulaceae</taxon>
        <taxon>Cuscuteae</taxon>
        <taxon>Cuscuta</taxon>
        <taxon>Cuscuta subgen. Cuscuta</taxon>
    </lineage>
</organism>
<gene>
    <name evidence="1" type="ORF">CEPIT_LOCUS40159</name>
</gene>
<evidence type="ECO:0000313" key="1">
    <source>
        <dbReference type="EMBL" id="CAH9142774.1"/>
    </source>
</evidence>
<evidence type="ECO:0008006" key="3">
    <source>
        <dbReference type="Google" id="ProtNLM"/>
    </source>
</evidence>
<evidence type="ECO:0000313" key="2">
    <source>
        <dbReference type="Proteomes" id="UP001152523"/>
    </source>
</evidence>
<name>A0AAV0G5D9_9ASTE</name>
<comment type="caution">
    <text evidence="1">The sequence shown here is derived from an EMBL/GenBank/DDBJ whole genome shotgun (WGS) entry which is preliminary data.</text>
</comment>
<dbReference type="Proteomes" id="UP001152523">
    <property type="component" value="Unassembled WGS sequence"/>
</dbReference>
<reference evidence="1" key="1">
    <citation type="submission" date="2022-07" db="EMBL/GenBank/DDBJ databases">
        <authorList>
            <person name="Macas J."/>
            <person name="Novak P."/>
            <person name="Neumann P."/>
        </authorList>
    </citation>
    <scope>NUCLEOTIDE SEQUENCE</scope>
</reference>